<organism evidence="7 8">
    <name type="scientific">Dissophora globulifera</name>
    <dbReference type="NCBI Taxonomy" id="979702"/>
    <lineage>
        <taxon>Eukaryota</taxon>
        <taxon>Fungi</taxon>
        <taxon>Fungi incertae sedis</taxon>
        <taxon>Mucoromycota</taxon>
        <taxon>Mortierellomycotina</taxon>
        <taxon>Mortierellomycetes</taxon>
        <taxon>Mortierellales</taxon>
        <taxon>Mortierellaceae</taxon>
        <taxon>Dissophora</taxon>
    </lineage>
</organism>
<dbReference type="AlphaFoldDB" id="A0A9P6UVB8"/>
<comment type="caution">
    <text evidence="7">The sequence shown here is derived from an EMBL/GenBank/DDBJ whole genome shotgun (WGS) entry which is preliminary data.</text>
</comment>
<evidence type="ECO:0000256" key="1">
    <source>
        <dbReference type="ARBA" id="ARBA00010617"/>
    </source>
</evidence>
<dbReference type="GO" id="GO:0016705">
    <property type="term" value="F:oxidoreductase activity, acting on paired donors, with incorporation or reduction of molecular oxygen"/>
    <property type="evidence" value="ECO:0007669"/>
    <property type="project" value="InterPro"/>
</dbReference>
<dbReference type="EMBL" id="JAAAIP010000248">
    <property type="protein sequence ID" value="KAG0321316.1"/>
    <property type="molecule type" value="Genomic_DNA"/>
</dbReference>
<feature type="binding site" description="axial binding residue" evidence="5">
    <location>
        <position position="464"/>
    </location>
    <ligand>
        <name>heme</name>
        <dbReference type="ChEBI" id="CHEBI:30413"/>
    </ligand>
    <ligandPart>
        <name>Fe</name>
        <dbReference type="ChEBI" id="CHEBI:18248"/>
    </ligandPart>
</feature>
<dbReference type="InterPro" id="IPR036396">
    <property type="entry name" value="Cyt_P450_sf"/>
</dbReference>
<evidence type="ECO:0000313" key="8">
    <source>
        <dbReference type="Proteomes" id="UP000738325"/>
    </source>
</evidence>
<gene>
    <name evidence="7" type="ORF">BGZ99_003965</name>
</gene>
<keyword evidence="4 5" id="KW-0408">Iron</keyword>
<dbReference type="PROSITE" id="PS00086">
    <property type="entry name" value="CYTOCHROME_P450"/>
    <property type="match status" value="1"/>
</dbReference>
<evidence type="ECO:0000256" key="3">
    <source>
        <dbReference type="ARBA" id="ARBA00023002"/>
    </source>
</evidence>
<name>A0A9P6UVB8_9FUNG</name>
<proteinExistence type="inferred from homology"/>
<keyword evidence="8" id="KW-1185">Reference proteome</keyword>
<dbReference type="PANTHER" id="PTHR24296">
    <property type="entry name" value="CYTOCHROME P450"/>
    <property type="match status" value="1"/>
</dbReference>
<keyword evidence="2 5" id="KW-0479">Metal-binding</keyword>
<comment type="similarity">
    <text evidence="1 6">Belongs to the cytochrome P450 family.</text>
</comment>
<dbReference type="GO" id="GO:0004497">
    <property type="term" value="F:monooxygenase activity"/>
    <property type="evidence" value="ECO:0007669"/>
    <property type="project" value="UniProtKB-KW"/>
</dbReference>
<protein>
    <recommendedName>
        <fullName evidence="9">Cytochrome P450</fullName>
    </recommendedName>
</protein>
<sequence length="530" mass="59937">MDTAAVYISRTSAAWPAFNTLLKLITRRNASRLLGAYILWVIFKYRNTAYGTKPRPDLKGPRGWPLIGNMILMYLTPRDQISQQNEKLHEQYGSTWAFSVPKLGRVIQFSNPDVLEHVLKTNFWAYEKGPLVQETLSDLLGTGIFGADGDHWKWQRKMASHIFNVKAFRNYTSSVFVKEANIVVDYLAQVADDGRIVDLQNLFYLFTLDSFGEVSFGQTFGCLRTPEKEVEFAAAFDRLNTVVFNRLFEGAWQLSEWATGMNKQVAKDKKIVNDFAMNIINSRRINGYDKPQKDLLQLFMDMDTDDGQPLSDEMLCCLVLNFIIAGRDTTAQALSWMFYLLYRSASDPSIVPELVKEVDEVLEGGVPTYEACKKLRYSEACLYEALRLYPSVPRNIKVAVQDDVWPDGTKVYKGEFVSWSSWAMGRSKASWGPDAKEYKPERWMSGEKPSSTKFPGFHAGPRTCLGQQFATIEAITIMSLLFQKFTFELVDPHTEPAYAPGLTLPMAKGLPVRVFHRAHSGTATSAAPAV</sequence>
<evidence type="ECO:0000256" key="2">
    <source>
        <dbReference type="ARBA" id="ARBA00022723"/>
    </source>
</evidence>
<dbReference type="PRINTS" id="PR00463">
    <property type="entry name" value="EP450I"/>
</dbReference>
<comment type="cofactor">
    <cofactor evidence="5">
        <name>heme</name>
        <dbReference type="ChEBI" id="CHEBI:30413"/>
    </cofactor>
</comment>
<dbReference type="GO" id="GO:0006629">
    <property type="term" value="P:lipid metabolic process"/>
    <property type="evidence" value="ECO:0007669"/>
    <property type="project" value="UniProtKB-ARBA"/>
</dbReference>
<dbReference type="InterPro" id="IPR001128">
    <property type="entry name" value="Cyt_P450"/>
</dbReference>
<dbReference type="GO" id="GO:0005506">
    <property type="term" value="F:iron ion binding"/>
    <property type="evidence" value="ECO:0007669"/>
    <property type="project" value="InterPro"/>
</dbReference>
<dbReference type="Proteomes" id="UP000738325">
    <property type="component" value="Unassembled WGS sequence"/>
</dbReference>
<dbReference type="InterPro" id="IPR002401">
    <property type="entry name" value="Cyt_P450_E_grp-I"/>
</dbReference>
<dbReference type="GO" id="GO:0020037">
    <property type="term" value="F:heme binding"/>
    <property type="evidence" value="ECO:0007669"/>
    <property type="project" value="InterPro"/>
</dbReference>
<dbReference type="SUPFAM" id="SSF48264">
    <property type="entry name" value="Cytochrome P450"/>
    <property type="match status" value="1"/>
</dbReference>
<dbReference type="Pfam" id="PF00067">
    <property type="entry name" value="p450"/>
    <property type="match status" value="1"/>
</dbReference>
<keyword evidence="3 6" id="KW-0560">Oxidoreductase</keyword>
<keyword evidence="5 6" id="KW-0349">Heme</keyword>
<evidence type="ECO:0000256" key="4">
    <source>
        <dbReference type="ARBA" id="ARBA00023004"/>
    </source>
</evidence>
<accession>A0A9P6UVB8</accession>
<dbReference type="Gene3D" id="1.10.630.10">
    <property type="entry name" value="Cytochrome P450"/>
    <property type="match status" value="1"/>
</dbReference>
<reference evidence="7" key="1">
    <citation type="journal article" date="2020" name="Fungal Divers.">
        <title>Resolving the Mortierellaceae phylogeny through synthesis of multi-gene phylogenetics and phylogenomics.</title>
        <authorList>
            <person name="Vandepol N."/>
            <person name="Liber J."/>
            <person name="Desiro A."/>
            <person name="Na H."/>
            <person name="Kennedy M."/>
            <person name="Barry K."/>
            <person name="Grigoriev I.V."/>
            <person name="Miller A.N."/>
            <person name="O'Donnell K."/>
            <person name="Stajich J.E."/>
            <person name="Bonito G."/>
        </authorList>
    </citation>
    <scope>NUCLEOTIDE SEQUENCE</scope>
    <source>
        <strain evidence="7">REB-010B</strain>
    </source>
</reference>
<evidence type="ECO:0000256" key="5">
    <source>
        <dbReference type="PIRSR" id="PIRSR602401-1"/>
    </source>
</evidence>
<evidence type="ECO:0008006" key="9">
    <source>
        <dbReference type="Google" id="ProtNLM"/>
    </source>
</evidence>
<evidence type="ECO:0000256" key="6">
    <source>
        <dbReference type="RuleBase" id="RU000461"/>
    </source>
</evidence>
<evidence type="ECO:0000313" key="7">
    <source>
        <dbReference type="EMBL" id="KAG0321316.1"/>
    </source>
</evidence>
<keyword evidence="6" id="KW-0503">Monooxygenase</keyword>
<dbReference type="InterPro" id="IPR017972">
    <property type="entry name" value="Cyt_P450_CS"/>
</dbReference>
<dbReference type="PRINTS" id="PR00385">
    <property type="entry name" value="P450"/>
</dbReference>
<dbReference type="OrthoDB" id="1470350at2759"/>